<dbReference type="Proteomes" id="UP001189429">
    <property type="component" value="Unassembled WGS sequence"/>
</dbReference>
<accession>A0ABN9TNN0</accession>
<organism evidence="2 3">
    <name type="scientific">Prorocentrum cordatum</name>
    <dbReference type="NCBI Taxonomy" id="2364126"/>
    <lineage>
        <taxon>Eukaryota</taxon>
        <taxon>Sar</taxon>
        <taxon>Alveolata</taxon>
        <taxon>Dinophyceae</taxon>
        <taxon>Prorocentrales</taxon>
        <taxon>Prorocentraceae</taxon>
        <taxon>Prorocentrum</taxon>
    </lineage>
</organism>
<evidence type="ECO:0000313" key="2">
    <source>
        <dbReference type="EMBL" id="CAK0846787.1"/>
    </source>
</evidence>
<keyword evidence="3" id="KW-1185">Reference proteome</keyword>
<name>A0ABN9TNN0_9DINO</name>
<protein>
    <submittedName>
        <fullName evidence="2">Uncharacterized protein</fullName>
    </submittedName>
</protein>
<comment type="caution">
    <text evidence="2">The sequence shown here is derived from an EMBL/GenBank/DDBJ whole genome shotgun (WGS) entry which is preliminary data.</text>
</comment>
<evidence type="ECO:0000313" key="3">
    <source>
        <dbReference type="Proteomes" id="UP001189429"/>
    </source>
</evidence>
<gene>
    <name evidence="2" type="ORF">PCOR1329_LOCUS40195</name>
</gene>
<reference evidence="2" key="1">
    <citation type="submission" date="2023-10" db="EMBL/GenBank/DDBJ databases">
        <authorList>
            <person name="Chen Y."/>
            <person name="Shah S."/>
            <person name="Dougan E. K."/>
            <person name="Thang M."/>
            <person name="Chan C."/>
        </authorList>
    </citation>
    <scope>NUCLEOTIDE SEQUENCE [LARGE SCALE GENOMIC DNA]</scope>
</reference>
<proteinExistence type="predicted"/>
<dbReference type="EMBL" id="CAUYUJ010014847">
    <property type="protein sequence ID" value="CAK0846787.1"/>
    <property type="molecule type" value="Genomic_DNA"/>
</dbReference>
<sequence>MATEQPLSHGDWVGGFCSVPQGHGVLHGAVQRQSAPVHVGGHHCWVPHPGRGPNGESCPQWAGAGAVEAAVVASWEGPAGGPESRGGARALRAEPPGRVWPGGSAPAQSWAAANQAREGAGWYGDGTELLAEALRTLKRAATGIDCSAKGDLLPSGTYRREQEVNRTLGDGWERLYALEADPPEGGMRALVFLHAASRRGLVAFRGTDLNRTGASGQADFCAGRLLWENASRATLPGFCAAFTDSQLDCGLPTSPDPTPAHSHSEQRERCRRARTSC</sequence>
<evidence type="ECO:0000256" key="1">
    <source>
        <dbReference type="SAM" id="MobiDB-lite"/>
    </source>
</evidence>
<feature type="region of interest" description="Disordered" evidence="1">
    <location>
        <begin position="250"/>
        <end position="277"/>
    </location>
</feature>